<keyword evidence="3" id="KW-1185">Reference proteome</keyword>
<gene>
    <name evidence="2" type="ORF">ASD8599_00384</name>
</gene>
<evidence type="ECO:0000313" key="3">
    <source>
        <dbReference type="Proteomes" id="UP000244880"/>
    </source>
</evidence>
<organism evidence="2 3">
    <name type="scientific">Ascidiaceihabitans donghaensis</name>
    <dbReference type="NCBI Taxonomy" id="1510460"/>
    <lineage>
        <taxon>Bacteria</taxon>
        <taxon>Pseudomonadati</taxon>
        <taxon>Pseudomonadota</taxon>
        <taxon>Alphaproteobacteria</taxon>
        <taxon>Rhodobacterales</taxon>
        <taxon>Paracoccaceae</taxon>
        <taxon>Ascidiaceihabitans</taxon>
    </lineage>
</organism>
<name>A0A2R8B9D5_9RHOB</name>
<dbReference type="AlphaFoldDB" id="A0A2R8B9D5"/>
<protein>
    <recommendedName>
        <fullName evidence="1">Transcription regulator PadR N-terminal domain-containing protein</fullName>
    </recommendedName>
</protein>
<evidence type="ECO:0000259" key="1">
    <source>
        <dbReference type="Pfam" id="PF03551"/>
    </source>
</evidence>
<dbReference type="SUPFAM" id="SSF46785">
    <property type="entry name" value="Winged helix' DNA-binding domain"/>
    <property type="match status" value="1"/>
</dbReference>
<accession>A0A2R8B9D5</accession>
<feature type="domain" description="Transcription regulator PadR N-terminal" evidence="1">
    <location>
        <begin position="14"/>
        <end position="88"/>
    </location>
</feature>
<reference evidence="2 3" key="1">
    <citation type="submission" date="2018-03" db="EMBL/GenBank/DDBJ databases">
        <authorList>
            <person name="Keele B.F."/>
        </authorList>
    </citation>
    <scope>NUCLEOTIDE SEQUENCE [LARGE SCALE GENOMIC DNA]</scope>
    <source>
        <strain evidence="2 3">CECT 8599</strain>
    </source>
</reference>
<dbReference type="InterPro" id="IPR036388">
    <property type="entry name" value="WH-like_DNA-bd_sf"/>
</dbReference>
<dbReference type="InterPro" id="IPR005149">
    <property type="entry name" value="Tscrpt_reg_PadR_N"/>
</dbReference>
<proteinExistence type="predicted"/>
<dbReference type="Pfam" id="PF03551">
    <property type="entry name" value="PadR"/>
    <property type="match status" value="1"/>
</dbReference>
<dbReference type="InterPro" id="IPR036390">
    <property type="entry name" value="WH_DNA-bd_sf"/>
</dbReference>
<dbReference type="RefSeq" id="WP_108826966.1">
    <property type="nucleotide sequence ID" value="NZ_OMOR01000001.1"/>
</dbReference>
<dbReference type="OrthoDB" id="120743at2"/>
<dbReference type="Gene3D" id="1.10.10.10">
    <property type="entry name" value="Winged helix-like DNA-binding domain superfamily/Winged helix DNA-binding domain"/>
    <property type="match status" value="1"/>
</dbReference>
<dbReference type="Proteomes" id="UP000244880">
    <property type="component" value="Unassembled WGS sequence"/>
</dbReference>
<sequence length="115" mass="12380">MQHVKLSDRELKVLLAILRCGADAYGPRIGQKLEEHTGERLSLGALHSALERLEDRGLVGSHMGEATAVRGGRRKRMYEVKAEGQIAVQHAVSVIGRMAQGVVSPLDEVSEGGAI</sequence>
<evidence type="ECO:0000313" key="2">
    <source>
        <dbReference type="EMBL" id="SPH19649.1"/>
    </source>
</evidence>
<dbReference type="EMBL" id="OMOR01000001">
    <property type="protein sequence ID" value="SPH19649.1"/>
    <property type="molecule type" value="Genomic_DNA"/>
</dbReference>